<evidence type="ECO:0000313" key="5">
    <source>
        <dbReference type="Proteomes" id="UP000078116"/>
    </source>
</evidence>
<evidence type="ECO:0000313" key="2">
    <source>
        <dbReference type="EMBL" id="OAJ60547.1"/>
    </source>
</evidence>
<proteinExistence type="predicted"/>
<evidence type="ECO:0000256" key="1">
    <source>
        <dbReference type="SAM" id="MobiDB-lite"/>
    </source>
</evidence>
<dbReference type="Proteomes" id="UP000078116">
    <property type="component" value="Unassembled WGS sequence"/>
</dbReference>
<dbReference type="AlphaFoldDB" id="A0A1A9NCH0"/>
<dbReference type="EMBL" id="LXJZ01000101">
    <property type="protein sequence ID" value="OAJ60547.1"/>
    <property type="molecule type" value="Genomic_DNA"/>
</dbReference>
<dbReference type="RefSeq" id="WP_064266932.1">
    <property type="nucleotide sequence ID" value="NZ_LXJZ01000101.1"/>
</dbReference>
<protein>
    <submittedName>
        <fullName evidence="3">Uncharacterized protein</fullName>
    </submittedName>
</protein>
<dbReference type="EMBL" id="LXKA01000110">
    <property type="protein sequence ID" value="OAJ64100.1"/>
    <property type="molecule type" value="Genomic_DNA"/>
</dbReference>
<feature type="compositionally biased region" description="Polar residues" evidence="1">
    <location>
        <begin position="71"/>
        <end position="86"/>
    </location>
</feature>
<keyword evidence="4" id="KW-1185">Reference proteome</keyword>
<organism evidence="3 5">
    <name type="scientific">Paraburkholderia ginsengiterrae</name>
    <dbReference type="NCBI Taxonomy" id="1462993"/>
    <lineage>
        <taxon>Bacteria</taxon>
        <taxon>Pseudomonadati</taxon>
        <taxon>Pseudomonadota</taxon>
        <taxon>Betaproteobacteria</taxon>
        <taxon>Burkholderiales</taxon>
        <taxon>Burkholderiaceae</taxon>
        <taxon>Paraburkholderia</taxon>
    </lineage>
</organism>
<comment type="caution">
    <text evidence="3">The sequence shown here is derived from an EMBL/GenBank/DDBJ whole genome shotgun (WGS) entry which is preliminary data.</text>
</comment>
<reference evidence="4 5" key="1">
    <citation type="submission" date="2016-04" db="EMBL/GenBank/DDBJ databases">
        <title>Reclassification of Paraburkholderia panaciterrae (Farh et al. 2015) Dobritsa &amp; Samadpour 2016 as a later homotypic synonym of Paraburkholderia ginsengiterrae (Farh et al. 2015) Dobritsa &amp; Samadpour 2016.</title>
        <authorList>
            <person name="Dobritsa A.P."/>
            <person name="Kutumbaka K."/>
            <person name="Samadpour M."/>
        </authorList>
    </citation>
    <scope>NUCLEOTIDE SEQUENCE [LARGE SCALE GENOMIC DNA]</scope>
    <source>
        <strain evidence="3 5">DCY85</strain>
        <strain evidence="2 4">DCY85-1</strain>
    </source>
</reference>
<accession>A0A1A9NCH0</accession>
<evidence type="ECO:0000313" key="3">
    <source>
        <dbReference type="EMBL" id="OAJ64100.1"/>
    </source>
</evidence>
<feature type="region of interest" description="Disordered" evidence="1">
    <location>
        <begin position="71"/>
        <end position="105"/>
    </location>
</feature>
<evidence type="ECO:0000313" key="4">
    <source>
        <dbReference type="Proteomes" id="UP000077961"/>
    </source>
</evidence>
<name>A0A1A9NCH0_9BURK</name>
<feature type="compositionally biased region" description="Basic residues" evidence="1">
    <location>
        <begin position="90"/>
        <end position="99"/>
    </location>
</feature>
<gene>
    <name evidence="2" type="ORF">A6V36_01770</name>
    <name evidence="3" type="ORF">A6V37_00965</name>
</gene>
<sequence>MLSLAAALGSIVPTKRDEAGHREEIQSLQRQLRDARHQAGVMEVSLEVLRDSNTSYVAELSALRLQLATAMANQSEKPRRPQSTVDASKPRRVAHKVAARKQSAS</sequence>
<dbReference type="STRING" id="1462993.A6V36_01770"/>
<dbReference type="Proteomes" id="UP000077961">
    <property type="component" value="Unassembled WGS sequence"/>
</dbReference>